<name>A0ABP6KBZ5_9ACTN</name>
<protein>
    <submittedName>
        <fullName evidence="2">Uncharacterized protein</fullName>
    </submittedName>
</protein>
<keyword evidence="3" id="KW-1185">Reference proteome</keyword>
<reference evidence="3" key="1">
    <citation type="journal article" date="2019" name="Int. J. Syst. Evol. Microbiol.">
        <title>The Global Catalogue of Microorganisms (GCM) 10K type strain sequencing project: providing services to taxonomists for standard genome sequencing and annotation.</title>
        <authorList>
            <consortium name="The Broad Institute Genomics Platform"/>
            <consortium name="The Broad Institute Genome Sequencing Center for Infectious Disease"/>
            <person name="Wu L."/>
            <person name="Ma J."/>
        </authorList>
    </citation>
    <scope>NUCLEOTIDE SEQUENCE [LARGE SCALE GENOMIC DNA]</scope>
    <source>
        <strain evidence="3">JCM 3106</strain>
    </source>
</reference>
<feature type="region of interest" description="Disordered" evidence="1">
    <location>
        <begin position="64"/>
        <end position="203"/>
    </location>
</feature>
<evidence type="ECO:0000313" key="2">
    <source>
        <dbReference type="EMBL" id="GAA2991804.1"/>
    </source>
</evidence>
<dbReference type="EMBL" id="BAAAWD010000006">
    <property type="protein sequence ID" value="GAA2991804.1"/>
    <property type="molecule type" value="Genomic_DNA"/>
</dbReference>
<dbReference type="Proteomes" id="UP001499930">
    <property type="component" value="Unassembled WGS sequence"/>
</dbReference>
<evidence type="ECO:0000313" key="3">
    <source>
        <dbReference type="Proteomes" id="UP001499930"/>
    </source>
</evidence>
<evidence type="ECO:0000256" key="1">
    <source>
        <dbReference type="SAM" id="MobiDB-lite"/>
    </source>
</evidence>
<feature type="compositionally biased region" description="Basic and acidic residues" evidence="1">
    <location>
        <begin position="97"/>
        <end position="108"/>
    </location>
</feature>
<comment type="caution">
    <text evidence="2">The sequence shown here is derived from an EMBL/GenBank/DDBJ whole genome shotgun (WGS) entry which is preliminary data.</text>
</comment>
<sequence length="330" mass="34490">MSEIWSFRVFLKGAVTSPSAGWTSPRSSRPVGPVGPVGPVVSGIPAPGTVPWGKAAVCEEAPAWGKAGDDPEEKGAGVAEGPSASTPKRGGRVRTGGPRDGRGHVLRDRRGHVRGGGRPGTVPGDVDQRGAQGGRVRPLGGFPGEQAKQDRGDRPGVVQGGSGRRRTALDRGVQGRAERPQVGGRAGHALGGGEERGRQGGGGERDLVVRAEQHRTRPHVTVEHALHVHGHEPVQHGQADHRGLLRGHRPEPGDHLLQRALLKHRRALGSGDPRSRRGSLPTGVPALGSGEVWMVHSPAFCLFNAFAIHVAAVWAPAWIAGPSLLPSTTL</sequence>
<accession>A0ABP6KBZ5</accession>
<organism evidence="2 3">
    <name type="scientific">Streptosporangium longisporum</name>
    <dbReference type="NCBI Taxonomy" id="46187"/>
    <lineage>
        <taxon>Bacteria</taxon>
        <taxon>Bacillati</taxon>
        <taxon>Actinomycetota</taxon>
        <taxon>Actinomycetes</taxon>
        <taxon>Streptosporangiales</taxon>
        <taxon>Streptosporangiaceae</taxon>
        <taxon>Streptosporangium</taxon>
    </lineage>
</organism>
<proteinExistence type="predicted"/>
<feature type="compositionally biased region" description="Basic and acidic residues" evidence="1">
    <location>
        <begin position="193"/>
        <end position="203"/>
    </location>
</feature>
<gene>
    <name evidence="2" type="ORF">GCM10017559_09910</name>
</gene>